<protein>
    <submittedName>
        <fullName evidence="1">Phosphoribosylpyrophosphate synthetase</fullName>
    </submittedName>
</protein>
<reference evidence="1 2" key="1">
    <citation type="submission" date="2019-02" db="EMBL/GenBank/DDBJ databases">
        <title>Flavobacterium sp. RD-2-33 isolated from forest soil.</title>
        <authorList>
            <person name="Chaudhary D.K."/>
        </authorList>
    </citation>
    <scope>NUCLEOTIDE SEQUENCE [LARGE SCALE GENOMIC DNA]</scope>
    <source>
        <strain evidence="1 2">RD-2-33</strain>
    </source>
</reference>
<keyword evidence="2" id="KW-1185">Reference proteome</keyword>
<gene>
    <name evidence="1" type="ORF">EZL74_03690</name>
</gene>
<evidence type="ECO:0000313" key="1">
    <source>
        <dbReference type="EMBL" id="TBX70289.1"/>
    </source>
</evidence>
<dbReference type="EMBL" id="SJPE01000003">
    <property type="protein sequence ID" value="TBX70289.1"/>
    <property type="molecule type" value="Genomic_DNA"/>
</dbReference>
<evidence type="ECO:0000313" key="2">
    <source>
        <dbReference type="Proteomes" id="UP000293300"/>
    </source>
</evidence>
<accession>A0A4Q9Z857</accession>
<organism evidence="1 2">
    <name type="scientific">Flavobacterium silvisoli</name>
    <dbReference type="NCBI Taxonomy" id="2529433"/>
    <lineage>
        <taxon>Bacteria</taxon>
        <taxon>Pseudomonadati</taxon>
        <taxon>Bacteroidota</taxon>
        <taxon>Flavobacteriia</taxon>
        <taxon>Flavobacteriales</taxon>
        <taxon>Flavobacteriaceae</taxon>
        <taxon>Flavobacterium</taxon>
    </lineage>
</organism>
<dbReference type="Proteomes" id="UP000293300">
    <property type="component" value="Unassembled WGS sequence"/>
</dbReference>
<dbReference type="OrthoDB" id="8418771at2"/>
<proteinExistence type="predicted"/>
<comment type="caution">
    <text evidence="1">The sequence shown here is derived from an EMBL/GenBank/DDBJ whole genome shotgun (WGS) entry which is preliminary data.</text>
</comment>
<sequence length="99" mass="11254">MTTLTEVLEILKKEGYTTDFNLKSSCLACVENNLQINPEDFVVDRHYRFEAGNDPGDEAILYAISSEKYNLKGTLINGYGIYSDDISNEMMRALQPKQH</sequence>
<dbReference type="AlphaFoldDB" id="A0A4Q9Z857"/>
<name>A0A4Q9Z857_9FLAO</name>